<dbReference type="Proteomes" id="UP001266305">
    <property type="component" value="Unassembled WGS sequence"/>
</dbReference>
<keyword evidence="2" id="KW-0472">Membrane</keyword>
<keyword evidence="3" id="KW-0393">Immunoglobulin domain</keyword>
<evidence type="ECO:0000256" key="3">
    <source>
        <dbReference type="ARBA" id="ARBA00023319"/>
    </source>
</evidence>
<dbReference type="EMBL" id="JASSZA010000008">
    <property type="protein sequence ID" value="KAK2103299.1"/>
    <property type="molecule type" value="Genomic_DNA"/>
</dbReference>
<dbReference type="PANTHER" id="PTHR24100">
    <property type="entry name" value="BUTYROPHILIN"/>
    <property type="match status" value="1"/>
</dbReference>
<dbReference type="InterPro" id="IPR013106">
    <property type="entry name" value="Ig_V-set"/>
</dbReference>
<dbReference type="InterPro" id="IPR003599">
    <property type="entry name" value="Ig_sub"/>
</dbReference>
<dbReference type="SMART" id="SM00409">
    <property type="entry name" value="IG"/>
    <property type="match status" value="1"/>
</dbReference>
<dbReference type="InterPro" id="IPR013783">
    <property type="entry name" value="Ig-like_fold"/>
</dbReference>
<dbReference type="Gene3D" id="2.60.40.10">
    <property type="entry name" value="Immunoglobulins"/>
    <property type="match status" value="1"/>
</dbReference>
<dbReference type="SUPFAM" id="SSF48726">
    <property type="entry name" value="Immunoglobulin"/>
    <property type="match status" value="1"/>
</dbReference>
<dbReference type="Pfam" id="PF07686">
    <property type="entry name" value="V-set"/>
    <property type="match status" value="1"/>
</dbReference>
<comment type="subcellular location">
    <subcellularLocation>
        <location evidence="1">Membrane</location>
    </subcellularLocation>
</comment>
<dbReference type="PROSITE" id="PS50835">
    <property type="entry name" value="IG_LIKE"/>
    <property type="match status" value="1"/>
</dbReference>
<protein>
    <recommendedName>
        <fullName evidence="4">Ig-like domain-containing protein</fullName>
    </recommendedName>
</protein>
<evidence type="ECO:0000256" key="1">
    <source>
        <dbReference type="ARBA" id="ARBA00004370"/>
    </source>
</evidence>
<name>A0ABQ9V2S5_SAGOE</name>
<comment type="caution">
    <text evidence="5">The sequence shown here is derived from an EMBL/GenBank/DDBJ whole genome shotgun (WGS) entry which is preliminary data.</text>
</comment>
<reference evidence="5 6" key="1">
    <citation type="submission" date="2023-05" db="EMBL/GenBank/DDBJ databases">
        <title>B98-5 Cell Line De Novo Hybrid Assembly: An Optical Mapping Approach.</title>
        <authorList>
            <person name="Kananen K."/>
            <person name="Auerbach J.A."/>
            <person name="Kautto E."/>
            <person name="Blachly J.S."/>
        </authorList>
    </citation>
    <scope>NUCLEOTIDE SEQUENCE [LARGE SCALE GENOMIC DNA]</scope>
    <source>
        <strain evidence="5">B95-8</strain>
        <tissue evidence="5">Cell line</tissue>
    </source>
</reference>
<dbReference type="InterPro" id="IPR007110">
    <property type="entry name" value="Ig-like_dom"/>
</dbReference>
<sequence length="170" mass="18408">MAQAGALEVHVPEDPVVALVGTDATLRCSFSPEPGFNLAQLNLIWQLTDTKQLVHSFAEGRDQGSAYANRTALFPDLLAQGNASLRLQHVRVVDEGSFTCFVSIQDFGSAAVSLQVAGERWEGDAFPLVHPSFPLQSTRCRTTAPRAPDPVLTPILNLMHSFPPVPLPCF</sequence>
<dbReference type="InterPro" id="IPR050504">
    <property type="entry name" value="IgSF_BTN/MOG"/>
</dbReference>
<accession>A0ABQ9V2S5</accession>
<feature type="domain" description="Ig-like" evidence="4">
    <location>
        <begin position="21"/>
        <end position="117"/>
    </location>
</feature>
<evidence type="ECO:0000313" key="6">
    <source>
        <dbReference type="Proteomes" id="UP001266305"/>
    </source>
</evidence>
<dbReference type="InterPro" id="IPR036179">
    <property type="entry name" value="Ig-like_dom_sf"/>
</dbReference>
<keyword evidence="6" id="KW-1185">Reference proteome</keyword>
<proteinExistence type="predicted"/>
<evidence type="ECO:0000313" key="5">
    <source>
        <dbReference type="EMBL" id="KAK2103299.1"/>
    </source>
</evidence>
<organism evidence="5 6">
    <name type="scientific">Saguinus oedipus</name>
    <name type="common">Cotton-top tamarin</name>
    <name type="synonym">Oedipomidas oedipus</name>
    <dbReference type="NCBI Taxonomy" id="9490"/>
    <lineage>
        <taxon>Eukaryota</taxon>
        <taxon>Metazoa</taxon>
        <taxon>Chordata</taxon>
        <taxon>Craniata</taxon>
        <taxon>Vertebrata</taxon>
        <taxon>Euteleostomi</taxon>
        <taxon>Mammalia</taxon>
        <taxon>Eutheria</taxon>
        <taxon>Euarchontoglires</taxon>
        <taxon>Primates</taxon>
        <taxon>Haplorrhini</taxon>
        <taxon>Platyrrhini</taxon>
        <taxon>Cebidae</taxon>
        <taxon>Callitrichinae</taxon>
        <taxon>Saguinus</taxon>
    </lineage>
</organism>
<dbReference type="PANTHER" id="PTHR24100:SF155">
    <property type="entry name" value="CD276 ANTIGEN"/>
    <property type="match status" value="1"/>
</dbReference>
<evidence type="ECO:0000256" key="2">
    <source>
        <dbReference type="ARBA" id="ARBA00023136"/>
    </source>
</evidence>
<evidence type="ECO:0000259" key="4">
    <source>
        <dbReference type="PROSITE" id="PS50835"/>
    </source>
</evidence>
<gene>
    <name evidence="5" type="ORF">P7K49_017155</name>
</gene>